<evidence type="ECO:0000256" key="8">
    <source>
        <dbReference type="SAM" id="Phobius"/>
    </source>
</evidence>
<feature type="transmembrane region" description="Helical" evidence="8">
    <location>
        <begin position="452"/>
        <end position="476"/>
    </location>
</feature>
<feature type="transmembrane region" description="Helical" evidence="8">
    <location>
        <begin position="425"/>
        <end position="446"/>
    </location>
</feature>
<dbReference type="PANTHER" id="PTHR13906:SF3">
    <property type="entry name" value="GHRELIN O-ACYLTRANSFERASE"/>
    <property type="match status" value="1"/>
</dbReference>
<dbReference type="GO" id="GO:0030258">
    <property type="term" value="P:lipid modification"/>
    <property type="evidence" value="ECO:0007669"/>
    <property type="project" value="TreeGrafter"/>
</dbReference>
<feature type="non-terminal residue" evidence="9">
    <location>
        <position position="1"/>
    </location>
</feature>
<evidence type="ECO:0000256" key="3">
    <source>
        <dbReference type="ARBA" id="ARBA00022692"/>
    </source>
</evidence>
<protein>
    <submittedName>
        <fullName evidence="9">MBOA4 acyltransferase</fullName>
    </submittedName>
</protein>
<evidence type="ECO:0000256" key="6">
    <source>
        <dbReference type="ARBA" id="ARBA00023136"/>
    </source>
</evidence>
<keyword evidence="5 8" id="KW-1133">Transmembrane helix</keyword>
<dbReference type="InterPro" id="IPR049941">
    <property type="entry name" value="LPLAT_7/PORCN-like"/>
</dbReference>
<reference evidence="9 10" key="1">
    <citation type="journal article" date="2021" name="Cell">
        <title>Tracing the genetic footprints of vertebrate landing in non-teleost ray-finned fishes.</title>
        <authorList>
            <person name="Bi X."/>
            <person name="Wang K."/>
            <person name="Yang L."/>
            <person name="Pan H."/>
            <person name="Jiang H."/>
            <person name="Wei Q."/>
            <person name="Fang M."/>
            <person name="Yu H."/>
            <person name="Zhu C."/>
            <person name="Cai Y."/>
            <person name="He Y."/>
            <person name="Gan X."/>
            <person name="Zeng H."/>
            <person name="Yu D."/>
            <person name="Zhu Y."/>
            <person name="Jiang H."/>
            <person name="Qiu Q."/>
            <person name="Yang H."/>
            <person name="Zhang Y.E."/>
            <person name="Wang W."/>
            <person name="Zhu M."/>
            <person name="He S."/>
            <person name="Zhang G."/>
        </authorList>
    </citation>
    <scope>NUCLEOTIDE SEQUENCE [LARGE SCALE GENOMIC DNA]</scope>
    <source>
        <strain evidence="9">Bchr_013</strain>
    </source>
</reference>
<evidence type="ECO:0000256" key="2">
    <source>
        <dbReference type="ARBA" id="ARBA00022679"/>
    </source>
</evidence>
<evidence type="ECO:0000313" key="10">
    <source>
        <dbReference type="Proteomes" id="UP000886611"/>
    </source>
</evidence>
<keyword evidence="6 8" id="KW-0472">Membrane</keyword>
<evidence type="ECO:0000256" key="5">
    <source>
        <dbReference type="ARBA" id="ARBA00022989"/>
    </source>
</evidence>
<sequence length="482" mass="54155">MYRCQLLSHTLSSTVTVHTFKALPNVAVRPPRRTIFCTAEPPRAHCRNASGGPAVNDAFGGTGTSTQVQKCQAEKKRLRDQPEAPFLLPHLTLLLGGLLLAVVTMGPYCPLILLSALSFVLMLKLVSPPCLHTWVFLVQMSWQTAWHLFLQYKEYKLREALDARLLIAMSSLMLLTQRVTSLSMDVQDGQVTLGGLAEGGSHLQKARSMLPFLSYTLYFPALLGGPLCSFRTFKSSVEMSGQRHPIALWHVCRKCCLFLSLECLKALLGIRIGYDFFDITHHGGLQGVVSIWGLSLLYKMSYYSHWVLSEAINIAAGLGFGGYSANGSPLWNDLLDADIWTLETTNMVSQFARSWNKTTADWLRRLVFHKINRYRLLATFGFSAWWHGLHLGQIVGFLCWAATVEADYRIHAFLRPNVRGGAVRWLYQMITWAQTQLVVAFVIMTVELRKPSAVWLVCGSPISLFPLLYCLLLFVLPKKKQN</sequence>
<dbReference type="GO" id="GO:0005789">
    <property type="term" value="C:endoplasmic reticulum membrane"/>
    <property type="evidence" value="ECO:0007669"/>
    <property type="project" value="UniProtKB-SubCell"/>
</dbReference>
<evidence type="ECO:0000256" key="4">
    <source>
        <dbReference type="ARBA" id="ARBA00022824"/>
    </source>
</evidence>
<dbReference type="AlphaFoldDB" id="A0A8X7XEL2"/>
<name>A0A8X7XEL2_POLSE</name>
<dbReference type="InterPro" id="IPR004299">
    <property type="entry name" value="MBOAT_fam"/>
</dbReference>
<keyword evidence="3 8" id="KW-0812">Transmembrane</keyword>
<evidence type="ECO:0000256" key="7">
    <source>
        <dbReference type="ARBA" id="ARBA00023315"/>
    </source>
</evidence>
<dbReference type="PANTHER" id="PTHR13906">
    <property type="entry name" value="PORCUPINE"/>
    <property type="match status" value="1"/>
</dbReference>
<dbReference type="GO" id="GO:0016412">
    <property type="term" value="F:serine O-acyltransferase activity"/>
    <property type="evidence" value="ECO:0007669"/>
    <property type="project" value="TreeGrafter"/>
</dbReference>
<keyword evidence="10" id="KW-1185">Reference proteome</keyword>
<evidence type="ECO:0000256" key="1">
    <source>
        <dbReference type="ARBA" id="ARBA00004477"/>
    </source>
</evidence>
<keyword evidence="7 9" id="KW-0012">Acyltransferase</keyword>
<comment type="subcellular location">
    <subcellularLocation>
        <location evidence="1">Endoplasmic reticulum membrane</location>
        <topology evidence="1">Multi-pass membrane protein</topology>
    </subcellularLocation>
</comment>
<keyword evidence="4" id="KW-0256">Endoplasmic reticulum</keyword>
<dbReference type="Proteomes" id="UP000886611">
    <property type="component" value="Unassembled WGS sequence"/>
</dbReference>
<gene>
    <name evidence="9" type="primary">Mboat4</name>
    <name evidence="9" type="ORF">GTO96_0020940</name>
</gene>
<dbReference type="EMBL" id="JAATIS010001241">
    <property type="protein sequence ID" value="KAG2466657.1"/>
    <property type="molecule type" value="Genomic_DNA"/>
</dbReference>
<organism evidence="9 10">
    <name type="scientific">Polypterus senegalus</name>
    <name type="common">Senegal bichir</name>
    <dbReference type="NCBI Taxonomy" id="55291"/>
    <lineage>
        <taxon>Eukaryota</taxon>
        <taxon>Metazoa</taxon>
        <taxon>Chordata</taxon>
        <taxon>Craniata</taxon>
        <taxon>Vertebrata</taxon>
        <taxon>Euteleostomi</taxon>
        <taxon>Actinopterygii</taxon>
        <taxon>Polypteriformes</taxon>
        <taxon>Polypteridae</taxon>
        <taxon>Polypterus</taxon>
    </lineage>
</organism>
<feature type="transmembrane region" description="Helical" evidence="8">
    <location>
        <begin position="86"/>
        <end position="119"/>
    </location>
</feature>
<evidence type="ECO:0000313" key="9">
    <source>
        <dbReference type="EMBL" id="KAG2466657.1"/>
    </source>
</evidence>
<proteinExistence type="predicted"/>
<accession>A0A8X7XEL2</accession>
<dbReference type="Pfam" id="PF03062">
    <property type="entry name" value="MBOAT"/>
    <property type="match status" value="1"/>
</dbReference>
<comment type="caution">
    <text evidence="9">The sequence shown here is derived from an EMBL/GenBank/DDBJ whole genome shotgun (WGS) entry which is preliminary data.</text>
</comment>
<keyword evidence="2" id="KW-0808">Transferase</keyword>
<feature type="transmembrane region" description="Helical" evidence="8">
    <location>
        <begin position="384"/>
        <end position="404"/>
    </location>
</feature>
<feature type="non-terminal residue" evidence="9">
    <location>
        <position position="482"/>
    </location>
</feature>